<dbReference type="OrthoDB" id="9811314at2"/>
<evidence type="ECO:0000256" key="2">
    <source>
        <dbReference type="ARBA" id="ARBA00007261"/>
    </source>
</evidence>
<dbReference type="RefSeq" id="WP_007365451.1">
    <property type="nucleotide sequence ID" value="NZ_ACLR01000170.1"/>
</dbReference>
<keyword evidence="7" id="KW-0482">Metalloprotease</keyword>
<dbReference type="EC" id="3.4.24.-" evidence="12"/>
<protein>
    <submittedName>
        <fullName evidence="12">Peptidase M16 inactive domain protein</fullName>
        <ecNumber evidence="12">3.4.24.-</ecNumber>
    </submittedName>
</protein>
<evidence type="ECO:0000259" key="11">
    <source>
        <dbReference type="Pfam" id="PF05193"/>
    </source>
</evidence>
<evidence type="ECO:0000313" key="12">
    <source>
        <dbReference type="EMBL" id="EEK16652.1"/>
    </source>
</evidence>
<dbReference type="InterPro" id="IPR011765">
    <property type="entry name" value="Pept_M16_N"/>
</dbReference>
<dbReference type="InterPro" id="IPR007863">
    <property type="entry name" value="Peptidase_M16_C"/>
</dbReference>
<comment type="cofactor">
    <cofactor evidence="1">
        <name>Zn(2+)</name>
        <dbReference type="ChEBI" id="CHEBI:29105"/>
    </cofactor>
</comment>
<comment type="caution">
    <text evidence="12">The sequence shown here is derived from an EMBL/GenBank/DDBJ whole genome shotgun (WGS) entry which is preliminary data.</text>
</comment>
<dbReference type="GO" id="GO:0006508">
    <property type="term" value="P:proteolysis"/>
    <property type="evidence" value="ECO:0007669"/>
    <property type="project" value="UniProtKB-KW"/>
</dbReference>
<name>C2MC82_9PORP</name>
<dbReference type="PANTHER" id="PTHR43690:SF17">
    <property type="entry name" value="PROTEIN YHJJ"/>
    <property type="match status" value="1"/>
</dbReference>
<feature type="chain" id="PRO_5002916469" evidence="9">
    <location>
        <begin position="25"/>
        <end position="945"/>
    </location>
</feature>
<dbReference type="SUPFAM" id="SSF63411">
    <property type="entry name" value="LuxS/MPP-like metallohydrolase"/>
    <property type="match status" value="4"/>
</dbReference>
<organism evidence="12 13">
    <name type="scientific">Porphyromonas uenonis 60-3</name>
    <dbReference type="NCBI Taxonomy" id="596327"/>
    <lineage>
        <taxon>Bacteria</taxon>
        <taxon>Pseudomonadati</taxon>
        <taxon>Bacteroidota</taxon>
        <taxon>Bacteroidia</taxon>
        <taxon>Bacteroidales</taxon>
        <taxon>Porphyromonadaceae</taxon>
        <taxon>Porphyromonas</taxon>
    </lineage>
</organism>
<evidence type="ECO:0000256" key="5">
    <source>
        <dbReference type="ARBA" id="ARBA00022801"/>
    </source>
</evidence>
<dbReference type="PROSITE" id="PS00143">
    <property type="entry name" value="INSULINASE"/>
    <property type="match status" value="1"/>
</dbReference>
<accession>C2MC82</accession>
<keyword evidence="6" id="KW-0862">Zinc</keyword>
<keyword evidence="3" id="KW-0645">Protease</keyword>
<feature type="domain" description="Peptidase M16 C-terminal" evidence="11">
    <location>
        <begin position="210"/>
        <end position="396"/>
    </location>
</feature>
<evidence type="ECO:0000256" key="4">
    <source>
        <dbReference type="ARBA" id="ARBA00022723"/>
    </source>
</evidence>
<feature type="signal peptide" evidence="9">
    <location>
        <begin position="1"/>
        <end position="24"/>
    </location>
</feature>
<dbReference type="PANTHER" id="PTHR43690">
    <property type="entry name" value="NARDILYSIN"/>
    <property type="match status" value="1"/>
</dbReference>
<dbReference type="Pfam" id="PF05193">
    <property type="entry name" value="Peptidase_M16_C"/>
    <property type="match status" value="2"/>
</dbReference>
<dbReference type="AlphaFoldDB" id="C2MC82"/>
<dbReference type="InterPro" id="IPR050626">
    <property type="entry name" value="Peptidase_M16"/>
</dbReference>
<proteinExistence type="inferred from homology"/>
<dbReference type="InterPro" id="IPR011249">
    <property type="entry name" value="Metalloenz_LuxS/M16"/>
</dbReference>
<dbReference type="GO" id="GO:0046872">
    <property type="term" value="F:metal ion binding"/>
    <property type="evidence" value="ECO:0007669"/>
    <property type="project" value="UniProtKB-KW"/>
</dbReference>
<keyword evidence="5 12" id="KW-0378">Hydrolase</keyword>
<evidence type="ECO:0000256" key="3">
    <source>
        <dbReference type="ARBA" id="ARBA00022670"/>
    </source>
</evidence>
<evidence type="ECO:0000256" key="8">
    <source>
        <dbReference type="RuleBase" id="RU004447"/>
    </source>
</evidence>
<evidence type="ECO:0000313" key="13">
    <source>
        <dbReference type="Proteomes" id="UP000003303"/>
    </source>
</evidence>
<keyword evidence="4" id="KW-0479">Metal-binding</keyword>
<dbReference type="eggNOG" id="COG0612">
    <property type="taxonomic scope" value="Bacteria"/>
</dbReference>
<keyword evidence="9" id="KW-0732">Signal</keyword>
<dbReference type="Gene3D" id="3.30.830.10">
    <property type="entry name" value="Metalloenzyme, LuxS/M16 peptidase-like"/>
    <property type="match status" value="4"/>
</dbReference>
<dbReference type="Pfam" id="PF00675">
    <property type="entry name" value="Peptidase_M16"/>
    <property type="match status" value="1"/>
</dbReference>
<evidence type="ECO:0000256" key="9">
    <source>
        <dbReference type="SAM" id="SignalP"/>
    </source>
</evidence>
<reference evidence="12 13" key="1">
    <citation type="submission" date="2009-04" db="EMBL/GenBank/DDBJ databases">
        <authorList>
            <person name="Sebastian Y."/>
            <person name="Madupu R."/>
            <person name="Durkin A.S."/>
            <person name="Torralba M."/>
            <person name="Methe B."/>
            <person name="Sutton G.G."/>
            <person name="Strausberg R.L."/>
            <person name="Nelson K.E."/>
        </authorList>
    </citation>
    <scope>NUCLEOTIDE SEQUENCE [LARGE SCALE GENOMIC DNA]</scope>
    <source>
        <strain evidence="12 13">60-3</strain>
    </source>
</reference>
<dbReference type="GO" id="GO:0004222">
    <property type="term" value="F:metalloendopeptidase activity"/>
    <property type="evidence" value="ECO:0007669"/>
    <property type="project" value="InterPro"/>
</dbReference>
<dbReference type="InterPro" id="IPR001431">
    <property type="entry name" value="Pept_M16_Zn_BS"/>
</dbReference>
<comment type="similarity">
    <text evidence="2 8">Belongs to the peptidase M16 family.</text>
</comment>
<evidence type="ECO:0000256" key="6">
    <source>
        <dbReference type="ARBA" id="ARBA00022833"/>
    </source>
</evidence>
<evidence type="ECO:0000259" key="10">
    <source>
        <dbReference type="Pfam" id="PF00675"/>
    </source>
</evidence>
<dbReference type="Proteomes" id="UP000003303">
    <property type="component" value="Unassembled WGS sequence"/>
</dbReference>
<evidence type="ECO:0000256" key="7">
    <source>
        <dbReference type="ARBA" id="ARBA00023049"/>
    </source>
</evidence>
<dbReference type="EMBL" id="ACLR01000170">
    <property type="protein sequence ID" value="EEK16652.1"/>
    <property type="molecule type" value="Genomic_DNA"/>
</dbReference>
<keyword evidence="13" id="KW-1185">Reference proteome</keyword>
<feature type="domain" description="Peptidase M16 C-terminal" evidence="11">
    <location>
        <begin position="696"/>
        <end position="873"/>
    </location>
</feature>
<dbReference type="STRING" id="596327.PORUE0001_0860"/>
<evidence type="ECO:0000256" key="1">
    <source>
        <dbReference type="ARBA" id="ARBA00001947"/>
    </source>
</evidence>
<feature type="domain" description="Peptidase M16 N-terminal" evidence="10">
    <location>
        <begin position="53"/>
        <end position="186"/>
    </location>
</feature>
<gene>
    <name evidence="12" type="ORF">PORUE0001_0860</name>
</gene>
<sequence>MNLKRMLSMAVVLLTMLLPRVAFAQDMSQPLPIDPQVRTGKLANGLTYFIRHNEQPKNRAEFYIAQRVGSILEEENQRGLAHFLEHMCFNGTKNFPDKTLISYLESNGMRFGYNLNAYTGIDETVYTLMEAPTERKGFIDSCLLILHDWSGFVTLADQEIDKERGVITEEWRSRDNAQMRMLNTALPKIYPNNRYGVRMPIGLMSVVNGFKYNELRDYYHKWYRPDLQAIIVVGDVDVDYVEKKIKEMFADIPAPVNAAERVYFPVEDNDAPLVAIEKDKEATSTNLMVMFKTDAMPVEMTRTIAGVMKNYLYGITNRIIDERFTDLMHKPNPAFTSANGYISNFFLAQTKDALTFDVTAREGELDVALKALMAEIERIRQYGFTQGEYERARTGLLKAYENSYNERETRKNSAYANEYKNYFTTGGYIPGIEMEKAIMEQVAKNIPLDVVNQMVQSLIGDKNMVLMLTAPDKKGLVLPTEAELVAKVNEYRKLPVEPIKDAVSDMKLMDKAPKAGKVTKREDNLKFGTTRLTLSNGMVVYLKTTDYKKNQISLTAVAPGGTNAYLKNAKDLPNIKNLSSVVALGGVGKFDNPTLSKALTGRSVSASGSMGGTRTYFSGISTLEDMETFFQLLYLRMTQPRQDADAFANWRTNMIEQIKNMESNPMVPFQDSLTYALYNNNPLMKRATIADIEAVNYDRVMKIWKERIADLGDLQLYFIGNVTPEQLIPYLEKYVASVPTKGRKHNMHKELVPAVRQGSMHIDFKKELATPMAMVMAAYTGKLPYTLHNELAMEVLGAVMDQVYTATVREDEGGTYGVSSGGSISDNPKGETVFQIFYQTDPEKVDRLNKIIYAELEKVAKNGPDKEMFDKTILNMKKDHAEDLKKNDYWLDHMVDFFFYGRDFQTDYEKTLNSIKPADVQKIAQELLKQNNLIEVIIRDAKKAK</sequence>